<keyword evidence="1" id="KW-0812">Transmembrane</keyword>
<evidence type="ECO:0000256" key="1">
    <source>
        <dbReference type="SAM" id="Phobius"/>
    </source>
</evidence>
<feature type="transmembrane region" description="Helical" evidence="1">
    <location>
        <begin position="96"/>
        <end position="113"/>
    </location>
</feature>
<keyword evidence="1" id="KW-0472">Membrane</keyword>
<reference evidence="2" key="1">
    <citation type="submission" date="2023-03" db="EMBL/GenBank/DDBJ databases">
        <title>Massive genome expansion in bonnet fungi (Mycena s.s.) driven by repeated elements and novel gene families across ecological guilds.</title>
        <authorList>
            <consortium name="Lawrence Berkeley National Laboratory"/>
            <person name="Harder C.B."/>
            <person name="Miyauchi S."/>
            <person name="Viragh M."/>
            <person name="Kuo A."/>
            <person name="Thoen E."/>
            <person name="Andreopoulos B."/>
            <person name="Lu D."/>
            <person name="Skrede I."/>
            <person name="Drula E."/>
            <person name="Henrissat B."/>
            <person name="Morin E."/>
            <person name="Kohler A."/>
            <person name="Barry K."/>
            <person name="LaButti K."/>
            <person name="Morin E."/>
            <person name="Salamov A."/>
            <person name="Lipzen A."/>
            <person name="Mereny Z."/>
            <person name="Hegedus B."/>
            <person name="Baldrian P."/>
            <person name="Stursova M."/>
            <person name="Weitz H."/>
            <person name="Taylor A."/>
            <person name="Grigoriev I.V."/>
            <person name="Nagy L.G."/>
            <person name="Martin F."/>
            <person name="Kauserud H."/>
        </authorList>
    </citation>
    <scope>NUCLEOTIDE SEQUENCE</scope>
    <source>
        <strain evidence="2">CBHHK002</strain>
    </source>
</reference>
<dbReference type="EMBL" id="JARIHO010000026">
    <property type="protein sequence ID" value="KAJ7340642.1"/>
    <property type="molecule type" value="Genomic_DNA"/>
</dbReference>
<keyword evidence="3" id="KW-1185">Reference proteome</keyword>
<feature type="non-terminal residue" evidence="2">
    <location>
        <position position="1"/>
    </location>
</feature>
<gene>
    <name evidence="2" type="ORF">DFH08DRAFT_874932</name>
</gene>
<name>A0AAD6ZUR4_9AGAR</name>
<organism evidence="2 3">
    <name type="scientific">Mycena albidolilacea</name>
    <dbReference type="NCBI Taxonomy" id="1033008"/>
    <lineage>
        <taxon>Eukaryota</taxon>
        <taxon>Fungi</taxon>
        <taxon>Dikarya</taxon>
        <taxon>Basidiomycota</taxon>
        <taxon>Agaricomycotina</taxon>
        <taxon>Agaricomycetes</taxon>
        <taxon>Agaricomycetidae</taxon>
        <taxon>Agaricales</taxon>
        <taxon>Marasmiineae</taxon>
        <taxon>Mycenaceae</taxon>
        <taxon>Mycena</taxon>
    </lineage>
</organism>
<comment type="caution">
    <text evidence="2">The sequence shown here is derived from an EMBL/GenBank/DDBJ whole genome shotgun (WGS) entry which is preliminary data.</text>
</comment>
<evidence type="ECO:0000313" key="2">
    <source>
        <dbReference type="EMBL" id="KAJ7340642.1"/>
    </source>
</evidence>
<accession>A0AAD6ZUR4</accession>
<proteinExistence type="predicted"/>
<sequence>MARRKHRSPDFHPLVERDPQRHPLLPYHCLDRGRTTHRVGRAPWTEEDHLLPYHPYSHIGIDAIVVSCRAICAFMAAHPHADTHSTRRTRRAQRRVRVILAATFAVALRLQIVDDQERLPQVIEQQVIAEFSNDDFGVAWTARDPSWNWGWETDWNGWGTGTTWDGEVSFGRWGGSHGRWG</sequence>
<evidence type="ECO:0000313" key="3">
    <source>
        <dbReference type="Proteomes" id="UP001218218"/>
    </source>
</evidence>
<dbReference type="AlphaFoldDB" id="A0AAD6ZUR4"/>
<dbReference type="Proteomes" id="UP001218218">
    <property type="component" value="Unassembled WGS sequence"/>
</dbReference>
<keyword evidence="1" id="KW-1133">Transmembrane helix</keyword>
<protein>
    <submittedName>
        <fullName evidence="2">Uncharacterized protein</fullName>
    </submittedName>
</protein>